<dbReference type="Gene3D" id="3.30.450.20">
    <property type="entry name" value="PAS domain"/>
    <property type="match status" value="4"/>
</dbReference>
<keyword evidence="14" id="KW-0843">Virulence</keyword>
<evidence type="ECO:0000313" key="20">
    <source>
        <dbReference type="EMBL" id="RMI19640.1"/>
    </source>
</evidence>
<dbReference type="Proteomes" id="UP000274097">
    <property type="component" value="Unassembled WGS sequence"/>
</dbReference>
<dbReference type="GO" id="GO:0005524">
    <property type="term" value="F:ATP binding"/>
    <property type="evidence" value="ECO:0007669"/>
    <property type="project" value="UniProtKB-KW"/>
</dbReference>
<organism evidence="19 22">
    <name type="scientific">Teichococcus wenyumeiae</name>
    <dbReference type="NCBI Taxonomy" id="2478470"/>
    <lineage>
        <taxon>Bacteria</taxon>
        <taxon>Pseudomonadati</taxon>
        <taxon>Pseudomonadota</taxon>
        <taxon>Alphaproteobacteria</taxon>
        <taxon>Acetobacterales</taxon>
        <taxon>Roseomonadaceae</taxon>
        <taxon>Roseomonas</taxon>
    </lineage>
</organism>
<keyword evidence="4" id="KW-0597">Phosphoprotein</keyword>
<keyword evidence="12" id="KW-0067">ATP-binding</keyword>
<evidence type="ECO:0000256" key="4">
    <source>
        <dbReference type="ARBA" id="ARBA00022553"/>
    </source>
</evidence>
<dbReference type="SMART" id="SM00086">
    <property type="entry name" value="PAC"/>
    <property type="match status" value="4"/>
</dbReference>
<name>A0A3A9JKX2_9PROT</name>
<dbReference type="RefSeq" id="WP_120637088.1">
    <property type="nucleotide sequence ID" value="NZ_RAQU01000016.1"/>
</dbReference>
<gene>
    <name evidence="19" type="ORF">D6Z83_04240</name>
    <name evidence="20" type="ORF">EBE87_19385</name>
</gene>
<dbReference type="EMBL" id="RAQU01000016">
    <property type="protein sequence ID" value="RKK05423.1"/>
    <property type="molecule type" value="Genomic_DNA"/>
</dbReference>
<dbReference type="InterPro" id="IPR000700">
    <property type="entry name" value="PAS-assoc_C"/>
</dbReference>
<keyword evidence="13" id="KW-0157">Chromophore</keyword>
<keyword evidence="7" id="KW-0288">FMN</keyword>
<feature type="domain" description="PAC" evidence="18">
    <location>
        <begin position="395"/>
        <end position="447"/>
    </location>
</feature>
<keyword evidence="9" id="KW-0677">Repeat</keyword>
<evidence type="ECO:0000256" key="11">
    <source>
        <dbReference type="ARBA" id="ARBA00022777"/>
    </source>
</evidence>
<keyword evidence="10" id="KW-0547">Nucleotide-binding</keyword>
<dbReference type="EMBL" id="RFLX01000017">
    <property type="protein sequence ID" value="RMI19640.1"/>
    <property type="molecule type" value="Genomic_DNA"/>
</dbReference>
<evidence type="ECO:0000256" key="15">
    <source>
        <dbReference type="ARBA" id="ARBA00023170"/>
    </source>
</evidence>
<dbReference type="InterPro" id="IPR036890">
    <property type="entry name" value="HATPase_C_sf"/>
</dbReference>
<evidence type="ECO:0000256" key="5">
    <source>
        <dbReference type="ARBA" id="ARBA00022606"/>
    </source>
</evidence>
<evidence type="ECO:0000256" key="1">
    <source>
        <dbReference type="ARBA" id="ARBA00000085"/>
    </source>
</evidence>
<dbReference type="InterPro" id="IPR013767">
    <property type="entry name" value="PAS_fold"/>
</dbReference>
<evidence type="ECO:0000256" key="14">
    <source>
        <dbReference type="ARBA" id="ARBA00023026"/>
    </source>
</evidence>
<keyword evidence="15" id="KW-0675">Receptor</keyword>
<reference evidence="19 22" key="1">
    <citation type="submission" date="2018-09" db="EMBL/GenBank/DDBJ databases">
        <title>Roseomonas sp. nov., isolated from feces of Tibetan antelopes in the Qinghai-Tibet plateau, China.</title>
        <authorList>
            <person name="Tian Z."/>
        </authorList>
    </citation>
    <scope>NUCLEOTIDE SEQUENCE [LARGE SCALE GENOMIC DNA]</scope>
    <source>
        <strain evidence="20 21">Z23</strain>
        <strain evidence="19 22">Z24</strain>
    </source>
</reference>
<dbReference type="OrthoDB" id="5287260at2"/>
<dbReference type="Proteomes" id="UP000278036">
    <property type="component" value="Unassembled WGS sequence"/>
</dbReference>
<dbReference type="SMART" id="SM00911">
    <property type="entry name" value="HWE_HK"/>
    <property type="match status" value="1"/>
</dbReference>
<keyword evidence="5" id="KW-0716">Sensory transduction</keyword>
<evidence type="ECO:0000256" key="12">
    <source>
        <dbReference type="ARBA" id="ARBA00022840"/>
    </source>
</evidence>
<comment type="caution">
    <text evidence="19">The sequence shown here is derived from an EMBL/GenBank/DDBJ whole genome shotgun (WGS) entry which is preliminary data.</text>
</comment>
<feature type="coiled-coil region" evidence="16">
    <location>
        <begin position="13"/>
        <end position="75"/>
    </location>
</feature>
<feature type="domain" description="PAS" evidence="17">
    <location>
        <begin position="198"/>
        <end position="268"/>
    </location>
</feature>
<evidence type="ECO:0000256" key="16">
    <source>
        <dbReference type="SAM" id="Coils"/>
    </source>
</evidence>
<evidence type="ECO:0000313" key="22">
    <source>
        <dbReference type="Proteomes" id="UP000278036"/>
    </source>
</evidence>
<dbReference type="Gene3D" id="3.30.565.10">
    <property type="entry name" value="Histidine kinase-like ATPase, C-terminal domain"/>
    <property type="match status" value="1"/>
</dbReference>
<dbReference type="GO" id="GO:0006355">
    <property type="term" value="P:regulation of DNA-templated transcription"/>
    <property type="evidence" value="ECO:0007669"/>
    <property type="project" value="InterPro"/>
</dbReference>
<dbReference type="PANTHER" id="PTHR41523">
    <property type="entry name" value="TWO-COMPONENT SYSTEM SENSOR PROTEIN"/>
    <property type="match status" value="1"/>
</dbReference>
<evidence type="ECO:0000256" key="10">
    <source>
        <dbReference type="ARBA" id="ARBA00022741"/>
    </source>
</evidence>
<protein>
    <recommendedName>
        <fullName evidence="2">histidine kinase</fullName>
        <ecNumber evidence="2">2.7.13.3</ecNumber>
    </recommendedName>
</protein>
<dbReference type="CDD" id="cd00130">
    <property type="entry name" value="PAS"/>
    <property type="match status" value="4"/>
</dbReference>
<sequence>MTKSISNSPAGLDQQLRIRVAELELENARLRADLTGKHVEAGQMMAGAEELIAGLQRANAALDESRAALAESEARYRAVLESATGHAIITMSREGHVTGWSPGAVALLGWEEAEALNRNIAFIWTEADQAAGVPEKTRRQALAKGRVTEERWHLRRDGSCFWGSGQLTSFELNGTVGFVKIMRDETARRQAVEALRESEARLAAIFGAAATGLCELSTEGAFLRVNDELCRILGRPRRELLRLTVADVTHPDDLERNFIVVRQVLETRDVGHLDKRYLRPDGTEVWANSSISPLPGSDGEVRSLLVVTADLTDRRAAEAAVRDSENRLRSLVRASSEILYGMNADWTVMRWLEGGGFFSQVDQPGATWFERYVHPDDQAMVRAAVQEAIRTKGVYELEHRTTRDDGSEGWVHSRAVPLLDEAGEIREWFGAASDVTARKQAEEALQDEKERFRLLVMSMPQLVWRSADGGAWTWSSPQWGAYTGQAEGESLALGWLDAVHPDDREMTLQAWQQAPLHGRLELEFRIRRGNDGTWRWHQTRALPMWDLSLPEHPESRIREWVGTSTDIENLMRLQQQQQILVAELQHRTRNLLTVIRSILNRSLPRSPERDELDGRLGALGRVQSFLTRTPAWTVSLNDLVTAELAAAGAGKSKTSAITGPAVELPGDKVQPLALALHELATNAAKYGAIAQPAAQLSVRWEFKMMQGKEHLLLEWRESGVAMPASGLPPRQGFGTQLITRALPYQLRARTDLNFTPDGVCCSITLPASGLRKT</sequence>
<dbReference type="PROSITE" id="PS50112">
    <property type="entry name" value="PAS"/>
    <property type="match status" value="2"/>
</dbReference>
<dbReference type="AlphaFoldDB" id="A0A3A9JKX2"/>
<evidence type="ECO:0000256" key="13">
    <source>
        <dbReference type="ARBA" id="ARBA00022991"/>
    </source>
</evidence>
<proteinExistence type="predicted"/>
<evidence type="ECO:0000256" key="2">
    <source>
        <dbReference type="ARBA" id="ARBA00012438"/>
    </source>
</evidence>
<feature type="domain" description="PAC" evidence="18">
    <location>
        <begin position="520"/>
        <end position="579"/>
    </location>
</feature>
<keyword evidence="11" id="KW-0418">Kinase</keyword>
<dbReference type="InterPro" id="IPR011102">
    <property type="entry name" value="Sig_transdc_His_kinase_HWE"/>
</dbReference>
<dbReference type="InterPro" id="IPR001610">
    <property type="entry name" value="PAC"/>
</dbReference>
<evidence type="ECO:0000256" key="7">
    <source>
        <dbReference type="ARBA" id="ARBA00022643"/>
    </source>
</evidence>
<dbReference type="PANTHER" id="PTHR41523:SF8">
    <property type="entry name" value="ETHYLENE RESPONSE SENSOR PROTEIN"/>
    <property type="match status" value="1"/>
</dbReference>
<evidence type="ECO:0000259" key="17">
    <source>
        <dbReference type="PROSITE" id="PS50112"/>
    </source>
</evidence>
<accession>A0A3A9JKX2</accession>
<evidence type="ECO:0000256" key="9">
    <source>
        <dbReference type="ARBA" id="ARBA00022737"/>
    </source>
</evidence>
<evidence type="ECO:0000256" key="3">
    <source>
        <dbReference type="ARBA" id="ARBA00022543"/>
    </source>
</evidence>
<dbReference type="GO" id="GO:0009881">
    <property type="term" value="F:photoreceptor activity"/>
    <property type="evidence" value="ECO:0007669"/>
    <property type="project" value="UniProtKB-KW"/>
</dbReference>
<dbReference type="InterPro" id="IPR000014">
    <property type="entry name" value="PAS"/>
</dbReference>
<dbReference type="InParanoid" id="A0A3A9JKX2"/>
<dbReference type="Pfam" id="PF07536">
    <property type="entry name" value="HWE_HK"/>
    <property type="match status" value="1"/>
</dbReference>
<evidence type="ECO:0000256" key="6">
    <source>
        <dbReference type="ARBA" id="ARBA00022630"/>
    </source>
</evidence>
<dbReference type="Pfam" id="PF00989">
    <property type="entry name" value="PAS"/>
    <property type="match status" value="1"/>
</dbReference>
<keyword evidence="21" id="KW-1185">Reference proteome</keyword>
<dbReference type="GO" id="GO:0004673">
    <property type="term" value="F:protein histidine kinase activity"/>
    <property type="evidence" value="ECO:0007669"/>
    <property type="project" value="UniProtKB-EC"/>
</dbReference>
<dbReference type="Pfam" id="PF08447">
    <property type="entry name" value="PAS_3"/>
    <property type="match status" value="3"/>
</dbReference>
<dbReference type="InterPro" id="IPR035965">
    <property type="entry name" value="PAS-like_dom_sf"/>
</dbReference>
<keyword evidence="6" id="KW-0285">Flavoprotein</keyword>
<keyword evidence="16" id="KW-0175">Coiled coil</keyword>
<dbReference type="EC" id="2.7.13.3" evidence="2"/>
<evidence type="ECO:0000259" key="18">
    <source>
        <dbReference type="PROSITE" id="PS50113"/>
    </source>
</evidence>
<feature type="domain" description="PAS" evidence="17">
    <location>
        <begin position="72"/>
        <end position="145"/>
    </location>
</feature>
<feature type="domain" description="PAC" evidence="18">
    <location>
        <begin position="271"/>
        <end position="323"/>
    </location>
</feature>
<evidence type="ECO:0000313" key="21">
    <source>
        <dbReference type="Proteomes" id="UP000274097"/>
    </source>
</evidence>
<dbReference type="SMART" id="SM00091">
    <property type="entry name" value="PAS"/>
    <property type="match status" value="4"/>
</dbReference>
<keyword evidence="8" id="KW-0808">Transferase</keyword>
<dbReference type="SUPFAM" id="SSF55785">
    <property type="entry name" value="PYP-like sensor domain (PAS domain)"/>
    <property type="match status" value="4"/>
</dbReference>
<evidence type="ECO:0000313" key="19">
    <source>
        <dbReference type="EMBL" id="RKK05423.1"/>
    </source>
</evidence>
<evidence type="ECO:0000256" key="8">
    <source>
        <dbReference type="ARBA" id="ARBA00022679"/>
    </source>
</evidence>
<keyword evidence="3" id="KW-0600">Photoreceptor protein</keyword>
<dbReference type="NCBIfam" id="TIGR00229">
    <property type="entry name" value="sensory_box"/>
    <property type="match status" value="3"/>
</dbReference>
<comment type="catalytic activity">
    <reaction evidence="1">
        <text>ATP + protein L-histidine = ADP + protein N-phospho-L-histidine.</text>
        <dbReference type="EC" id="2.7.13.3"/>
    </reaction>
</comment>
<dbReference type="PROSITE" id="PS50113">
    <property type="entry name" value="PAC"/>
    <property type="match status" value="3"/>
</dbReference>
<dbReference type="InterPro" id="IPR013655">
    <property type="entry name" value="PAS_fold_3"/>
</dbReference>